<keyword evidence="2" id="KW-0217">Developmental protein</keyword>
<feature type="region of interest" description="Disordered" evidence="8">
    <location>
        <begin position="477"/>
        <end position="519"/>
    </location>
</feature>
<evidence type="ECO:0000256" key="6">
    <source>
        <dbReference type="ARBA" id="ARBA00023163"/>
    </source>
</evidence>
<proteinExistence type="predicted"/>
<feature type="domain" description="Prospero" evidence="9">
    <location>
        <begin position="572"/>
        <end position="730"/>
    </location>
</feature>
<evidence type="ECO:0000256" key="8">
    <source>
        <dbReference type="SAM" id="MobiDB-lite"/>
    </source>
</evidence>
<evidence type="ECO:0000313" key="12">
    <source>
        <dbReference type="WBParaSite" id="SRAE_2000165100.1"/>
    </source>
</evidence>
<dbReference type="InterPro" id="IPR039350">
    <property type="entry name" value="Prospero_homeodomain"/>
</dbReference>
<dbReference type="STRING" id="34506.A0A090LB15"/>
<dbReference type="CTD" id="36379351"/>
<dbReference type="SUPFAM" id="SSF46689">
    <property type="entry name" value="Homeodomain-like"/>
    <property type="match status" value="1"/>
</dbReference>
<keyword evidence="6" id="KW-0804">Transcription</keyword>
<dbReference type="GeneID" id="36379351"/>
<dbReference type="eggNOG" id="KOG3779">
    <property type="taxonomic scope" value="Eukaryota"/>
</dbReference>
<dbReference type="Pfam" id="PF05044">
    <property type="entry name" value="HPD"/>
    <property type="match status" value="1"/>
</dbReference>
<evidence type="ECO:0000256" key="1">
    <source>
        <dbReference type="ARBA" id="ARBA00004123"/>
    </source>
</evidence>
<evidence type="ECO:0000256" key="2">
    <source>
        <dbReference type="ARBA" id="ARBA00022473"/>
    </source>
</evidence>
<sequence length="730" mass="82461">MFQDKLKLQLYIYNIFYPSYICPEAPGNILYTLKYLYQITKRMSSGGAIPSSLLHTTNFPLPPLFPQANFKIPGLNVSNLLPTSNSNHNSPSPQRIKTKRVRQRVDAGEPRNSYQNTTNHTTFLQNKIRQPISNNMNNITPISNNSIFNNSNSNSLIGSNLSTSSELLELTLKNIAANNSSNNIDGERNNKINDDLFEQDVENVKDENVSDGEDKESEESNSLTSSSSSKRKSFTPKQLLEEDGEDSHESTNSPNLDQSGGDETVSESGNIDGIENNKPDNSNQDTTTIVSDINQHLGDGLSKFHEYMEVQKRIYSGFLEQQKKVGIIEEAKKNGLTNNINSNFANSLTMVQNNNQISRDMQRLASALKQEILTSLTGSIDKVIADFTSQEIASRIGNINNCNFPFNNASENNNLLGRSPLIMQSLYNNQFNNVNQNSTTTNSSSGIFPNPLTSGSFNPFTTSALIGNMSSLIGGIRQNDDECLPPRKKRSKVTDSVRISRYTSSQNSGSVPNSERNSPTLPFNFTSSLVNHSLYGNSSFMNLNGNNEERDESPINSDELSDYGTNYDGPQNSQLTPMHLRKAKLMFFYTRYPSSALLKTYFPDIRFNKNNTAQLVKWFSNFREFFYSQMEKYARQAIAEGIKTRDEVVVTPESEIYKQLNQHYNRNNHIQPPERLHLVIQETLREFFCAIQHGKDADPSWKKSIYKVINRLDETIPEYFKDPNFLERLE</sequence>
<protein>
    <submittedName>
        <fullName evidence="10 12">Prospero homeobox protein 1</fullName>
    </submittedName>
</protein>
<gene>
    <name evidence="10 12 13" type="ORF">SRAE_2000165100</name>
</gene>
<feature type="region of interest" description="Disordered" evidence="8">
    <location>
        <begin position="203"/>
        <end position="287"/>
    </location>
</feature>
<evidence type="ECO:0000313" key="10">
    <source>
        <dbReference type="EMBL" id="CEF66986.1"/>
    </source>
</evidence>
<accession>A0A090LB15</accession>
<evidence type="ECO:0000256" key="7">
    <source>
        <dbReference type="ARBA" id="ARBA00023242"/>
    </source>
</evidence>
<keyword evidence="5 10" id="KW-0371">Homeobox</keyword>
<dbReference type="WBParaSite" id="SRAE_2000165100.1">
    <property type="protein sequence ID" value="SRAE_2000165100.1"/>
    <property type="gene ID" value="WBGene00261857"/>
</dbReference>
<feature type="compositionally biased region" description="Polar residues" evidence="8">
    <location>
        <begin position="501"/>
        <end position="519"/>
    </location>
</feature>
<dbReference type="GO" id="GO:0005634">
    <property type="term" value="C:nucleus"/>
    <property type="evidence" value="ECO:0007669"/>
    <property type="project" value="UniProtKB-SubCell"/>
</dbReference>
<dbReference type="PANTHER" id="PTHR12198">
    <property type="entry name" value="HOMEOBOX PROTEIN PROSPERO/PROX-1/CEH-26"/>
    <property type="match status" value="1"/>
</dbReference>
<evidence type="ECO:0000313" key="13">
    <source>
        <dbReference type="WormBase" id="SRAE_2000165100"/>
    </source>
</evidence>
<comment type="subcellular location">
    <subcellularLocation>
        <location evidence="1">Nucleus</location>
    </subcellularLocation>
</comment>
<feature type="compositionally biased region" description="Low complexity" evidence="8">
    <location>
        <begin position="81"/>
        <end position="93"/>
    </location>
</feature>
<dbReference type="GO" id="GO:0000981">
    <property type="term" value="F:DNA-binding transcription factor activity, RNA polymerase II-specific"/>
    <property type="evidence" value="ECO:0007669"/>
    <property type="project" value="TreeGrafter"/>
</dbReference>
<dbReference type="EMBL" id="LN609529">
    <property type="protein sequence ID" value="CEF66986.1"/>
    <property type="molecule type" value="Genomic_DNA"/>
</dbReference>
<feature type="region of interest" description="Disordered" evidence="8">
    <location>
        <begin position="541"/>
        <end position="575"/>
    </location>
</feature>
<keyword evidence="11" id="KW-1185">Reference proteome</keyword>
<dbReference type="GO" id="GO:0000978">
    <property type="term" value="F:RNA polymerase II cis-regulatory region sequence-specific DNA binding"/>
    <property type="evidence" value="ECO:0007669"/>
    <property type="project" value="TreeGrafter"/>
</dbReference>
<reference evidence="12" key="2">
    <citation type="submission" date="2020-12" db="UniProtKB">
        <authorList>
            <consortium name="WormBaseParasite"/>
        </authorList>
    </citation>
    <scope>IDENTIFICATION</scope>
</reference>
<dbReference type="FunFam" id="1.10.10.500:FF:000002">
    <property type="entry name" value="Prospero homeobox 3"/>
    <property type="match status" value="1"/>
</dbReference>
<dbReference type="InterPro" id="IPR023082">
    <property type="entry name" value="Homeo_prospero_dom"/>
</dbReference>
<evidence type="ECO:0000256" key="4">
    <source>
        <dbReference type="ARBA" id="ARBA00023125"/>
    </source>
</evidence>
<evidence type="ECO:0000256" key="5">
    <source>
        <dbReference type="ARBA" id="ARBA00023155"/>
    </source>
</evidence>
<dbReference type="Proteomes" id="UP000035682">
    <property type="component" value="Unplaced"/>
</dbReference>
<dbReference type="GO" id="GO:0010001">
    <property type="term" value="P:glial cell differentiation"/>
    <property type="evidence" value="ECO:0007669"/>
    <property type="project" value="UniProtKB-ARBA"/>
</dbReference>
<dbReference type="RefSeq" id="XP_024506186.1">
    <property type="nucleotide sequence ID" value="XM_024652628.1"/>
</dbReference>
<dbReference type="OrthoDB" id="10038576at2759"/>
<dbReference type="InterPro" id="IPR037131">
    <property type="entry name" value="Homeo_prospero_dom_sf"/>
</dbReference>
<dbReference type="AlphaFoldDB" id="A0A090LB15"/>
<organism evidence="10">
    <name type="scientific">Strongyloides ratti</name>
    <name type="common">Parasitic roundworm</name>
    <dbReference type="NCBI Taxonomy" id="34506"/>
    <lineage>
        <taxon>Eukaryota</taxon>
        <taxon>Metazoa</taxon>
        <taxon>Ecdysozoa</taxon>
        <taxon>Nematoda</taxon>
        <taxon>Chromadorea</taxon>
        <taxon>Rhabditida</taxon>
        <taxon>Tylenchina</taxon>
        <taxon>Panagrolaimomorpha</taxon>
        <taxon>Strongyloidoidea</taxon>
        <taxon>Strongyloididae</taxon>
        <taxon>Strongyloides</taxon>
    </lineage>
</organism>
<evidence type="ECO:0000259" key="9">
    <source>
        <dbReference type="PROSITE" id="PS51818"/>
    </source>
</evidence>
<reference evidence="10 11" key="1">
    <citation type="submission" date="2014-09" db="EMBL/GenBank/DDBJ databases">
        <authorList>
            <person name="Martin A.A."/>
        </authorList>
    </citation>
    <scope>NUCLEOTIDE SEQUENCE</scope>
    <source>
        <strain evidence="11">ED321</strain>
        <strain evidence="10">ED321 Heterogonic</strain>
    </source>
</reference>
<name>A0A090LB15_STRRB</name>
<evidence type="ECO:0000256" key="3">
    <source>
        <dbReference type="ARBA" id="ARBA00023015"/>
    </source>
</evidence>
<keyword evidence="4 10" id="KW-0238">DNA-binding</keyword>
<dbReference type="PANTHER" id="PTHR12198:SF0">
    <property type="entry name" value="HOMEOBOX PROTEIN PROSPERO"/>
    <property type="match status" value="1"/>
</dbReference>
<dbReference type="GO" id="GO:0048468">
    <property type="term" value="P:cell development"/>
    <property type="evidence" value="ECO:0007669"/>
    <property type="project" value="UniProtKB-ARBA"/>
</dbReference>
<dbReference type="OMA" id="DGEDSHE"/>
<keyword evidence="3" id="KW-0805">Transcription regulation</keyword>
<dbReference type="InterPro" id="IPR009057">
    <property type="entry name" value="Homeodomain-like_sf"/>
</dbReference>
<keyword evidence="7" id="KW-0539">Nucleus</keyword>
<dbReference type="WormBase" id="SRAE_2000165100">
    <property type="protein sequence ID" value="SRP02059"/>
    <property type="gene ID" value="WBGene00261857"/>
</dbReference>
<dbReference type="PROSITE" id="PS51818">
    <property type="entry name" value="HOMEO_PROSPERO"/>
    <property type="match status" value="1"/>
</dbReference>
<feature type="region of interest" description="Disordered" evidence="8">
    <location>
        <begin position="81"/>
        <end position="118"/>
    </location>
</feature>
<dbReference type="Gene3D" id="1.10.10.500">
    <property type="entry name" value="Homeo-prospero domain"/>
    <property type="match status" value="1"/>
</dbReference>
<evidence type="ECO:0000313" key="11">
    <source>
        <dbReference type="Proteomes" id="UP000035682"/>
    </source>
</evidence>
<feature type="compositionally biased region" description="Acidic residues" evidence="8">
    <location>
        <begin position="209"/>
        <end position="219"/>
    </location>
</feature>